<dbReference type="AlphaFoldDB" id="A0A1F5FGA0"/>
<organism evidence="4 5">
    <name type="scientific">Candidatus Collierbacteria bacterium RIFOXYB1_FULL_49_13</name>
    <dbReference type="NCBI Taxonomy" id="1817728"/>
    <lineage>
        <taxon>Bacteria</taxon>
        <taxon>Candidatus Collieribacteriota</taxon>
    </lineage>
</organism>
<dbReference type="GO" id="GO:0016787">
    <property type="term" value="F:hydrolase activity"/>
    <property type="evidence" value="ECO:0007669"/>
    <property type="project" value="UniProtKB-KW"/>
</dbReference>
<keyword evidence="2" id="KW-0378">Hydrolase</keyword>
<dbReference type="Gene3D" id="3.90.79.10">
    <property type="entry name" value="Nucleoside Triphosphate Pyrophosphohydrolase"/>
    <property type="match status" value="1"/>
</dbReference>
<evidence type="ECO:0000256" key="1">
    <source>
        <dbReference type="ARBA" id="ARBA00001946"/>
    </source>
</evidence>
<dbReference type="Pfam" id="PF00293">
    <property type="entry name" value="NUDIX"/>
    <property type="match status" value="1"/>
</dbReference>
<dbReference type="Proteomes" id="UP000176682">
    <property type="component" value="Unassembled WGS sequence"/>
</dbReference>
<name>A0A1F5FGA0_9BACT</name>
<dbReference type="PANTHER" id="PTHR43046:SF14">
    <property type="entry name" value="MUTT_NUDIX FAMILY PROTEIN"/>
    <property type="match status" value="1"/>
</dbReference>
<accession>A0A1F5FGA0</accession>
<reference evidence="4 5" key="1">
    <citation type="journal article" date="2016" name="Nat. Commun.">
        <title>Thousands of microbial genomes shed light on interconnected biogeochemical processes in an aquifer system.</title>
        <authorList>
            <person name="Anantharaman K."/>
            <person name="Brown C.T."/>
            <person name="Hug L.A."/>
            <person name="Sharon I."/>
            <person name="Castelle C.J."/>
            <person name="Probst A.J."/>
            <person name="Thomas B.C."/>
            <person name="Singh A."/>
            <person name="Wilkins M.J."/>
            <person name="Karaoz U."/>
            <person name="Brodie E.L."/>
            <person name="Williams K.H."/>
            <person name="Hubbard S.S."/>
            <person name="Banfield J.F."/>
        </authorList>
    </citation>
    <scope>NUCLEOTIDE SEQUENCE [LARGE SCALE GENOMIC DNA]</scope>
</reference>
<protein>
    <recommendedName>
        <fullName evidence="3">Nudix hydrolase domain-containing protein</fullName>
    </recommendedName>
</protein>
<comment type="cofactor">
    <cofactor evidence="1">
        <name>Mg(2+)</name>
        <dbReference type="ChEBI" id="CHEBI:18420"/>
    </cofactor>
</comment>
<evidence type="ECO:0000313" key="4">
    <source>
        <dbReference type="EMBL" id="OGD78679.1"/>
    </source>
</evidence>
<dbReference type="SUPFAM" id="SSF55811">
    <property type="entry name" value="Nudix"/>
    <property type="match status" value="1"/>
</dbReference>
<proteinExistence type="predicted"/>
<evidence type="ECO:0000256" key="2">
    <source>
        <dbReference type="ARBA" id="ARBA00022801"/>
    </source>
</evidence>
<dbReference type="InterPro" id="IPR020476">
    <property type="entry name" value="Nudix_hydrolase"/>
</dbReference>
<gene>
    <name evidence="4" type="ORF">A2368_02080</name>
</gene>
<dbReference type="PROSITE" id="PS51462">
    <property type="entry name" value="NUDIX"/>
    <property type="match status" value="1"/>
</dbReference>
<dbReference type="PRINTS" id="PR00502">
    <property type="entry name" value="NUDIXFAMILY"/>
</dbReference>
<dbReference type="PANTHER" id="PTHR43046">
    <property type="entry name" value="GDP-MANNOSE MANNOSYL HYDROLASE"/>
    <property type="match status" value="1"/>
</dbReference>
<evidence type="ECO:0000313" key="5">
    <source>
        <dbReference type="Proteomes" id="UP000176682"/>
    </source>
</evidence>
<dbReference type="InterPro" id="IPR015797">
    <property type="entry name" value="NUDIX_hydrolase-like_dom_sf"/>
</dbReference>
<sequence length="152" mass="17224">MKSSASALICWGEKILLFHRDDIPTIPDPDCWQLPGGGIEDGETPEIAVRRELTEEVSFAPAGLKFLVELKRPDQSGLSSFVYYVQVNDEEAERFKHGPGEGQEIRFFTLDEARELKLSTGLRRRMDDGLIPLLREAMRTGKFEEVTKVLNE</sequence>
<dbReference type="EMBL" id="MFAM01000039">
    <property type="protein sequence ID" value="OGD78679.1"/>
    <property type="molecule type" value="Genomic_DNA"/>
</dbReference>
<comment type="caution">
    <text evidence="4">The sequence shown here is derived from an EMBL/GenBank/DDBJ whole genome shotgun (WGS) entry which is preliminary data.</text>
</comment>
<feature type="domain" description="Nudix hydrolase" evidence="3">
    <location>
        <begin position="1"/>
        <end position="131"/>
    </location>
</feature>
<evidence type="ECO:0000259" key="3">
    <source>
        <dbReference type="PROSITE" id="PS51462"/>
    </source>
</evidence>
<dbReference type="InterPro" id="IPR000086">
    <property type="entry name" value="NUDIX_hydrolase_dom"/>
</dbReference>